<accession>A0A2S9VE96</accession>
<keyword evidence="1" id="KW-0808">Transferase</keyword>
<dbReference type="GO" id="GO:0008781">
    <property type="term" value="F:N-acylneuraminate cytidylyltransferase activity"/>
    <property type="evidence" value="ECO:0007669"/>
    <property type="project" value="TreeGrafter"/>
</dbReference>
<sequence length="233" mass="26160">MNIAVIPARGGSKRIKSKNVRSFAGQPLIAYSIDAAKRAGVFDDIVVSTDSDEIARVAKAWGATSVIERPAALADDYTGTSPVVRHAIESYQSQNDSPDYVCCIYATAPFLNGDVLAQALSKLESEQTMDFAFSVTTFEFPIQRAIRLADKGVEPLDASQMEKRSQDLEEYYHDAGQFYWGKKDAWLDNNPLFSKQSMPVFLPRYLVQDIDTEEDWIRAELMYRAYMQTKGDK</sequence>
<dbReference type="PANTHER" id="PTHR21485:SF6">
    <property type="entry name" value="N-ACYLNEURAMINATE CYTIDYLYLTRANSFERASE-RELATED"/>
    <property type="match status" value="1"/>
</dbReference>
<dbReference type="CDD" id="cd02513">
    <property type="entry name" value="CMP-NeuAc_Synthase"/>
    <property type="match status" value="1"/>
</dbReference>
<dbReference type="InterPro" id="IPR003329">
    <property type="entry name" value="Cytidylyl_trans"/>
</dbReference>
<dbReference type="Pfam" id="PF02348">
    <property type="entry name" value="CTP_transf_3"/>
    <property type="match status" value="1"/>
</dbReference>
<name>A0A2S9VE96_9ALTE</name>
<dbReference type="Proteomes" id="UP000238949">
    <property type="component" value="Unassembled WGS sequence"/>
</dbReference>
<dbReference type="InterPro" id="IPR020039">
    <property type="entry name" value="PseF"/>
</dbReference>
<dbReference type="SUPFAM" id="SSF53448">
    <property type="entry name" value="Nucleotide-diphospho-sugar transferases"/>
    <property type="match status" value="1"/>
</dbReference>
<keyword evidence="2" id="KW-1185">Reference proteome</keyword>
<evidence type="ECO:0000313" key="2">
    <source>
        <dbReference type="Proteomes" id="UP000238949"/>
    </source>
</evidence>
<dbReference type="NCBIfam" id="TIGR03584">
    <property type="entry name" value="PseF"/>
    <property type="match status" value="1"/>
</dbReference>
<gene>
    <name evidence="1" type="primary">pseF</name>
    <name evidence="1" type="ORF">C6Y40_04305</name>
</gene>
<dbReference type="PANTHER" id="PTHR21485">
    <property type="entry name" value="HAD SUPERFAMILY MEMBERS CMAS AND KDSC"/>
    <property type="match status" value="1"/>
</dbReference>
<dbReference type="InterPro" id="IPR029044">
    <property type="entry name" value="Nucleotide-diphossugar_trans"/>
</dbReference>
<dbReference type="EMBL" id="PVNP01000033">
    <property type="protein sequence ID" value="PRO74801.1"/>
    <property type="molecule type" value="Genomic_DNA"/>
</dbReference>
<proteinExistence type="predicted"/>
<organism evidence="1 2">
    <name type="scientific">Alteromonas alba</name>
    <dbReference type="NCBI Taxonomy" id="2079529"/>
    <lineage>
        <taxon>Bacteria</taxon>
        <taxon>Pseudomonadati</taxon>
        <taxon>Pseudomonadota</taxon>
        <taxon>Gammaproteobacteria</taxon>
        <taxon>Alteromonadales</taxon>
        <taxon>Alteromonadaceae</taxon>
        <taxon>Alteromonas/Salinimonas group</taxon>
        <taxon>Alteromonas</taxon>
    </lineage>
</organism>
<dbReference type="InterPro" id="IPR050793">
    <property type="entry name" value="CMP-NeuNAc_synthase"/>
</dbReference>
<dbReference type="Gene3D" id="3.90.550.10">
    <property type="entry name" value="Spore Coat Polysaccharide Biosynthesis Protein SpsA, Chain A"/>
    <property type="match status" value="1"/>
</dbReference>
<evidence type="ECO:0000313" key="1">
    <source>
        <dbReference type="EMBL" id="PRO74801.1"/>
    </source>
</evidence>
<dbReference type="OrthoDB" id="9805604at2"/>
<dbReference type="RefSeq" id="WP_105933509.1">
    <property type="nucleotide sequence ID" value="NZ_PVNP01000033.1"/>
</dbReference>
<protein>
    <submittedName>
        <fullName evidence="1">Pseudaminic acid cytidylyltransferase</fullName>
    </submittedName>
</protein>
<comment type="caution">
    <text evidence="1">The sequence shown here is derived from an EMBL/GenBank/DDBJ whole genome shotgun (WGS) entry which is preliminary data.</text>
</comment>
<keyword evidence="1" id="KW-0548">Nucleotidyltransferase</keyword>
<dbReference type="AlphaFoldDB" id="A0A2S9VE96"/>
<reference evidence="2" key="1">
    <citation type="journal article" date="2020" name="Int. J. Syst. Evol. Microbiol.">
        <title>Alteromonas alba sp. nov., a marine bacterium isolated from the seawater of the West Pacific Ocean.</title>
        <authorList>
            <person name="Sun C."/>
            <person name="Wu Y.-H."/>
            <person name="Xamxidin M."/>
            <person name="Cheng H."/>
            <person name="Xu X.-W."/>
        </authorList>
    </citation>
    <scope>NUCLEOTIDE SEQUENCE [LARGE SCALE GENOMIC DNA]</scope>
    <source>
        <strain evidence="2">190</strain>
    </source>
</reference>